<name>A0ABR0ATP1_9CRUS</name>
<protein>
    <submittedName>
        <fullName evidence="1">Uncharacterized protein</fullName>
    </submittedName>
</protein>
<dbReference type="EMBL" id="JAOYFB010000038">
    <property type="protein sequence ID" value="KAK4028431.1"/>
    <property type="molecule type" value="Genomic_DNA"/>
</dbReference>
<evidence type="ECO:0000313" key="2">
    <source>
        <dbReference type="Proteomes" id="UP001234178"/>
    </source>
</evidence>
<sequence>MPVNGEETRWIIKSSLLILLTEEICPSGDEFHPPKLSHRSFGCGALVVTQICNFHWCQAILKKIRDLKLSSAYNKKGPNPIRDFVFRLLCLAYLPAEKIPSVFDGLRDSAPQELARLLEYMDKNWIRGRFWTPENWSSFILLLRTNN</sequence>
<reference evidence="1 2" key="1">
    <citation type="journal article" date="2023" name="Nucleic Acids Res.">
        <title>The hologenome of Daphnia magna reveals possible DNA methylation and microbiome-mediated evolution of the host genome.</title>
        <authorList>
            <person name="Chaturvedi A."/>
            <person name="Li X."/>
            <person name="Dhandapani V."/>
            <person name="Marshall H."/>
            <person name="Kissane S."/>
            <person name="Cuenca-Cambronero M."/>
            <person name="Asole G."/>
            <person name="Calvet F."/>
            <person name="Ruiz-Romero M."/>
            <person name="Marangio P."/>
            <person name="Guigo R."/>
            <person name="Rago D."/>
            <person name="Mirbahai L."/>
            <person name="Eastwood N."/>
            <person name="Colbourne J.K."/>
            <person name="Zhou J."/>
            <person name="Mallon E."/>
            <person name="Orsini L."/>
        </authorList>
    </citation>
    <scope>NUCLEOTIDE SEQUENCE [LARGE SCALE GENOMIC DNA]</scope>
    <source>
        <strain evidence="1">LRV0_1</strain>
    </source>
</reference>
<organism evidence="1 2">
    <name type="scientific">Daphnia magna</name>
    <dbReference type="NCBI Taxonomy" id="35525"/>
    <lineage>
        <taxon>Eukaryota</taxon>
        <taxon>Metazoa</taxon>
        <taxon>Ecdysozoa</taxon>
        <taxon>Arthropoda</taxon>
        <taxon>Crustacea</taxon>
        <taxon>Branchiopoda</taxon>
        <taxon>Diplostraca</taxon>
        <taxon>Cladocera</taxon>
        <taxon>Anomopoda</taxon>
        <taxon>Daphniidae</taxon>
        <taxon>Daphnia</taxon>
    </lineage>
</organism>
<dbReference type="Proteomes" id="UP001234178">
    <property type="component" value="Unassembled WGS sequence"/>
</dbReference>
<gene>
    <name evidence="1" type="ORF">OUZ56_017709</name>
</gene>
<comment type="caution">
    <text evidence="1">The sequence shown here is derived from an EMBL/GenBank/DDBJ whole genome shotgun (WGS) entry which is preliminary data.</text>
</comment>
<accession>A0ABR0ATP1</accession>
<proteinExistence type="predicted"/>
<evidence type="ECO:0000313" key="1">
    <source>
        <dbReference type="EMBL" id="KAK4028431.1"/>
    </source>
</evidence>
<keyword evidence="2" id="KW-1185">Reference proteome</keyword>